<dbReference type="Gene3D" id="3.60.40.10">
    <property type="entry name" value="PPM-type phosphatase domain"/>
    <property type="match status" value="1"/>
</dbReference>
<accession>A0A8B7D531</accession>
<evidence type="ECO:0000256" key="2">
    <source>
        <dbReference type="ARBA" id="ARBA00022801"/>
    </source>
</evidence>
<dbReference type="SMART" id="SM00332">
    <property type="entry name" value="PP2Cc"/>
    <property type="match status" value="1"/>
</dbReference>
<proteinExistence type="predicted"/>
<evidence type="ECO:0000256" key="4">
    <source>
        <dbReference type="ARBA" id="ARBA00047761"/>
    </source>
</evidence>
<dbReference type="SUPFAM" id="SSF81606">
    <property type="entry name" value="PP2C-like"/>
    <property type="match status" value="1"/>
</dbReference>
<comment type="catalytic activity">
    <reaction evidence="5">
        <text>O-phospho-L-threonyl-[protein] + H2O = L-threonyl-[protein] + phosphate</text>
        <dbReference type="Rhea" id="RHEA:47004"/>
        <dbReference type="Rhea" id="RHEA-COMP:11060"/>
        <dbReference type="Rhea" id="RHEA-COMP:11605"/>
        <dbReference type="ChEBI" id="CHEBI:15377"/>
        <dbReference type="ChEBI" id="CHEBI:30013"/>
        <dbReference type="ChEBI" id="CHEBI:43474"/>
        <dbReference type="ChEBI" id="CHEBI:61977"/>
        <dbReference type="EC" id="3.1.3.16"/>
    </reaction>
</comment>
<evidence type="ECO:0000256" key="1">
    <source>
        <dbReference type="ARBA" id="ARBA00013081"/>
    </source>
</evidence>
<evidence type="ECO:0000259" key="6">
    <source>
        <dbReference type="PROSITE" id="PS51746"/>
    </source>
</evidence>
<comment type="catalytic activity">
    <reaction evidence="4">
        <text>O-phospho-L-seryl-[protein] + H2O = L-seryl-[protein] + phosphate</text>
        <dbReference type="Rhea" id="RHEA:20629"/>
        <dbReference type="Rhea" id="RHEA-COMP:9863"/>
        <dbReference type="Rhea" id="RHEA-COMP:11604"/>
        <dbReference type="ChEBI" id="CHEBI:15377"/>
        <dbReference type="ChEBI" id="CHEBI:29999"/>
        <dbReference type="ChEBI" id="CHEBI:43474"/>
        <dbReference type="ChEBI" id="CHEBI:83421"/>
        <dbReference type="EC" id="3.1.3.16"/>
    </reaction>
</comment>
<evidence type="ECO:0000256" key="5">
    <source>
        <dbReference type="ARBA" id="ARBA00048336"/>
    </source>
</evidence>
<dbReference type="OrthoDB" id="613268at2759"/>
<sequence length="265" mass="29951">MAIKVLLRKFRAIRLRRFATKAIKDKKEAKKRGTWVGISHGFHVIERDGNPEGSVLAQREQIERSEMWLFGAFDQKMGCGITKYLQSHLFDKKLNEYQIRRKAKKTMRKAYISTRAKVHKGEKENEIGGSTTVLVMNRRQFVAASFGGYKAIVCKDGVAAQIGGKHHRRAIKGQWSFSDMLCAASGGDHKPPKDLQLVVIAQNVEPDMDFIILASNGVWEVMRYQEAVDLISHIENAQMAAECLAEEALCRMSKSAISCIVIRFH</sequence>
<dbReference type="GeneID" id="103724018"/>
<keyword evidence="3" id="KW-0904">Protein phosphatase</keyword>
<dbReference type="Pfam" id="PF00481">
    <property type="entry name" value="PP2C"/>
    <property type="match status" value="2"/>
</dbReference>
<protein>
    <recommendedName>
        <fullName evidence="1">protein-serine/threonine phosphatase</fullName>
        <ecNumber evidence="1">3.1.3.16</ecNumber>
    </recommendedName>
</protein>
<dbReference type="GO" id="GO:0004722">
    <property type="term" value="F:protein serine/threonine phosphatase activity"/>
    <property type="evidence" value="ECO:0007669"/>
    <property type="project" value="UniProtKB-EC"/>
</dbReference>
<dbReference type="RefSeq" id="XP_008813364.1">
    <property type="nucleotide sequence ID" value="XM_008815142.3"/>
</dbReference>
<dbReference type="KEGG" id="pda:103724018"/>
<feature type="domain" description="PPM-type phosphatase" evidence="6">
    <location>
        <begin position="54"/>
        <end position="264"/>
    </location>
</feature>
<dbReference type="EC" id="3.1.3.16" evidence="1"/>
<dbReference type="AlphaFoldDB" id="A0A8B7D531"/>
<evidence type="ECO:0000256" key="3">
    <source>
        <dbReference type="ARBA" id="ARBA00022912"/>
    </source>
</evidence>
<keyword evidence="2" id="KW-0378">Hydrolase</keyword>
<gene>
    <name evidence="8" type="primary">LOC103724018</name>
</gene>
<dbReference type="PANTHER" id="PTHR47992">
    <property type="entry name" value="PROTEIN PHOSPHATASE"/>
    <property type="match status" value="1"/>
</dbReference>
<reference evidence="7" key="1">
    <citation type="journal article" date="2019" name="Nat. Commun.">
        <title>Genome-wide association mapping of date palm fruit traits.</title>
        <authorList>
            <person name="Hazzouri K.M."/>
            <person name="Gros-Balthazard M."/>
            <person name="Flowers J.M."/>
            <person name="Copetti D."/>
            <person name="Lemansour A."/>
            <person name="Lebrun M."/>
            <person name="Masmoudi K."/>
            <person name="Ferrand S."/>
            <person name="Dhar M.I."/>
            <person name="Fresquez Z.A."/>
            <person name="Rosas U."/>
            <person name="Zhang J."/>
            <person name="Talag J."/>
            <person name="Lee S."/>
            <person name="Kudrna D."/>
            <person name="Powell R.F."/>
            <person name="Leitch I.J."/>
            <person name="Krueger R.R."/>
            <person name="Wing R.A."/>
            <person name="Amiri K.M.A."/>
            <person name="Purugganan M.D."/>
        </authorList>
    </citation>
    <scope>NUCLEOTIDE SEQUENCE [LARGE SCALE GENOMIC DNA]</scope>
    <source>
        <strain evidence="7">cv. Khalas</strain>
    </source>
</reference>
<dbReference type="PROSITE" id="PS51746">
    <property type="entry name" value="PPM_2"/>
    <property type="match status" value="1"/>
</dbReference>
<organism evidence="7 8">
    <name type="scientific">Phoenix dactylifera</name>
    <name type="common">Date palm</name>
    <dbReference type="NCBI Taxonomy" id="42345"/>
    <lineage>
        <taxon>Eukaryota</taxon>
        <taxon>Viridiplantae</taxon>
        <taxon>Streptophyta</taxon>
        <taxon>Embryophyta</taxon>
        <taxon>Tracheophyta</taxon>
        <taxon>Spermatophyta</taxon>
        <taxon>Magnoliopsida</taxon>
        <taxon>Liliopsida</taxon>
        <taxon>Arecaceae</taxon>
        <taxon>Coryphoideae</taxon>
        <taxon>Phoeniceae</taxon>
        <taxon>Phoenix</taxon>
    </lineage>
</organism>
<evidence type="ECO:0000313" key="8">
    <source>
        <dbReference type="RefSeq" id="XP_008813364.1"/>
    </source>
</evidence>
<evidence type="ECO:0000313" key="7">
    <source>
        <dbReference type="Proteomes" id="UP000228380"/>
    </source>
</evidence>
<name>A0A8B7D531_PHODC</name>
<dbReference type="InterPro" id="IPR001932">
    <property type="entry name" value="PPM-type_phosphatase-like_dom"/>
</dbReference>
<dbReference type="InterPro" id="IPR036457">
    <property type="entry name" value="PPM-type-like_dom_sf"/>
</dbReference>
<dbReference type="InterPro" id="IPR015655">
    <property type="entry name" value="PP2C"/>
</dbReference>
<dbReference type="Proteomes" id="UP000228380">
    <property type="component" value="Chromosome 17"/>
</dbReference>
<reference evidence="8" key="2">
    <citation type="submission" date="2025-08" db="UniProtKB">
        <authorList>
            <consortium name="RefSeq"/>
        </authorList>
    </citation>
    <scope>IDENTIFICATION</scope>
    <source>
        <tissue evidence="8">Young leaves</tissue>
    </source>
</reference>
<keyword evidence="7" id="KW-1185">Reference proteome</keyword>